<feature type="chain" id="PRO_5037136787" evidence="7">
    <location>
        <begin position="20"/>
        <end position="97"/>
    </location>
</feature>
<reference evidence="9" key="1">
    <citation type="submission" date="2020-08" db="EMBL/GenBank/DDBJ databases">
        <title>Ramlibacter sp. USB13 16S ribosomal RNA gene genome sequencing and assembly.</title>
        <authorList>
            <person name="Kang M."/>
        </authorList>
    </citation>
    <scope>NUCLEOTIDE SEQUENCE</scope>
    <source>
        <strain evidence="9">USB13</strain>
    </source>
</reference>
<evidence type="ECO:0000259" key="8">
    <source>
        <dbReference type="PROSITE" id="PS51007"/>
    </source>
</evidence>
<dbReference type="EMBL" id="JACORT010000008">
    <property type="protein sequence ID" value="MBC5784987.1"/>
    <property type="molecule type" value="Genomic_DNA"/>
</dbReference>
<name>A0A923MWF2_9BURK</name>
<evidence type="ECO:0000256" key="3">
    <source>
        <dbReference type="ARBA" id="ARBA00022723"/>
    </source>
</evidence>
<evidence type="ECO:0000313" key="10">
    <source>
        <dbReference type="Proteomes" id="UP000608513"/>
    </source>
</evidence>
<keyword evidence="1" id="KW-0813">Transport</keyword>
<evidence type="ECO:0000256" key="6">
    <source>
        <dbReference type="PROSITE-ProRule" id="PRU00433"/>
    </source>
</evidence>
<dbReference type="PANTHER" id="PTHR37823:SF4">
    <property type="entry name" value="MENAQUINOL-CYTOCHROME C REDUCTASE CYTOCHROME B_C SUBUNIT"/>
    <property type="match status" value="1"/>
</dbReference>
<evidence type="ECO:0000256" key="4">
    <source>
        <dbReference type="ARBA" id="ARBA00022982"/>
    </source>
</evidence>
<protein>
    <submittedName>
        <fullName evidence="9">Cytochrome c</fullName>
    </submittedName>
</protein>
<proteinExistence type="predicted"/>
<dbReference type="InterPro" id="IPR051811">
    <property type="entry name" value="Cytochrome_c550/c551-like"/>
</dbReference>
<dbReference type="AlphaFoldDB" id="A0A923MWF2"/>
<dbReference type="Proteomes" id="UP000608513">
    <property type="component" value="Unassembled WGS sequence"/>
</dbReference>
<dbReference type="InterPro" id="IPR036909">
    <property type="entry name" value="Cyt_c-like_dom_sf"/>
</dbReference>
<dbReference type="PANTHER" id="PTHR37823">
    <property type="entry name" value="CYTOCHROME C-553-LIKE"/>
    <property type="match status" value="1"/>
</dbReference>
<evidence type="ECO:0000256" key="2">
    <source>
        <dbReference type="ARBA" id="ARBA00022617"/>
    </source>
</evidence>
<evidence type="ECO:0000256" key="7">
    <source>
        <dbReference type="SAM" id="SignalP"/>
    </source>
</evidence>
<keyword evidence="2 6" id="KW-0349">Heme</keyword>
<feature type="domain" description="Cytochrome c" evidence="8">
    <location>
        <begin position="18"/>
        <end position="96"/>
    </location>
</feature>
<accession>A0A923MWF2</accession>
<dbReference type="SUPFAM" id="SSF46626">
    <property type="entry name" value="Cytochrome c"/>
    <property type="match status" value="1"/>
</dbReference>
<dbReference type="Pfam" id="PF13442">
    <property type="entry name" value="Cytochrome_CBB3"/>
    <property type="match status" value="1"/>
</dbReference>
<dbReference type="PROSITE" id="PS51007">
    <property type="entry name" value="CYTC"/>
    <property type="match status" value="1"/>
</dbReference>
<keyword evidence="4" id="KW-0249">Electron transport</keyword>
<dbReference type="GO" id="GO:0046872">
    <property type="term" value="F:metal ion binding"/>
    <property type="evidence" value="ECO:0007669"/>
    <property type="project" value="UniProtKB-KW"/>
</dbReference>
<dbReference type="Gene3D" id="1.10.760.10">
    <property type="entry name" value="Cytochrome c-like domain"/>
    <property type="match status" value="1"/>
</dbReference>
<dbReference type="GO" id="GO:0020037">
    <property type="term" value="F:heme binding"/>
    <property type="evidence" value="ECO:0007669"/>
    <property type="project" value="InterPro"/>
</dbReference>
<evidence type="ECO:0000313" key="9">
    <source>
        <dbReference type="EMBL" id="MBC5784987.1"/>
    </source>
</evidence>
<keyword evidence="5 6" id="KW-0408">Iron</keyword>
<comment type="caution">
    <text evidence="9">The sequence shown here is derived from an EMBL/GenBank/DDBJ whole genome shotgun (WGS) entry which is preliminary data.</text>
</comment>
<organism evidence="9 10">
    <name type="scientific">Ramlibacter cellulosilyticus</name>
    <dbReference type="NCBI Taxonomy" id="2764187"/>
    <lineage>
        <taxon>Bacteria</taxon>
        <taxon>Pseudomonadati</taxon>
        <taxon>Pseudomonadota</taxon>
        <taxon>Betaproteobacteria</taxon>
        <taxon>Burkholderiales</taxon>
        <taxon>Comamonadaceae</taxon>
        <taxon>Ramlibacter</taxon>
    </lineage>
</organism>
<evidence type="ECO:0000256" key="5">
    <source>
        <dbReference type="ARBA" id="ARBA00023004"/>
    </source>
</evidence>
<sequence length="97" mass="9981">MLRLAVALSVLAAASAAAADEDGRKLFTSVTPACALCHTLKDAGATGAIGPSLDELKPDAARVRQALKTGIGQMPAFTQLSAEQVEALAKYVEQATR</sequence>
<gene>
    <name evidence="9" type="ORF">H8N03_18720</name>
</gene>
<keyword evidence="7" id="KW-0732">Signal</keyword>
<keyword evidence="3 6" id="KW-0479">Metal-binding</keyword>
<dbReference type="InterPro" id="IPR009056">
    <property type="entry name" value="Cyt_c-like_dom"/>
</dbReference>
<feature type="signal peptide" evidence="7">
    <location>
        <begin position="1"/>
        <end position="19"/>
    </location>
</feature>
<evidence type="ECO:0000256" key="1">
    <source>
        <dbReference type="ARBA" id="ARBA00022448"/>
    </source>
</evidence>
<dbReference type="GO" id="GO:0009055">
    <property type="term" value="F:electron transfer activity"/>
    <property type="evidence" value="ECO:0007669"/>
    <property type="project" value="InterPro"/>
</dbReference>
<keyword evidence="10" id="KW-1185">Reference proteome</keyword>
<dbReference type="RefSeq" id="WP_187077723.1">
    <property type="nucleotide sequence ID" value="NZ_JACORT010000008.1"/>
</dbReference>